<proteinExistence type="predicted"/>
<evidence type="ECO:0000256" key="1">
    <source>
        <dbReference type="SAM" id="MobiDB-lite"/>
    </source>
</evidence>
<dbReference type="VEuPathDB" id="FungiDB:H310_04403"/>
<reference evidence="2" key="1">
    <citation type="submission" date="2013-12" db="EMBL/GenBank/DDBJ databases">
        <title>The Genome Sequence of Aphanomyces invadans NJM9701.</title>
        <authorList>
            <consortium name="The Broad Institute Genomics Platform"/>
            <person name="Russ C."/>
            <person name="Tyler B."/>
            <person name="van West P."/>
            <person name="Dieguez-Uribeondo J."/>
            <person name="Young S.K."/>
            <person name="Zeng Q."/>
            <person name="Gargeya S."/>
            <person name="Fitzgerald M."/>
            <person name="Abouelleil A."/>
            <person name="Alvarado L."/>
            <person name="Chapman S.B."/>
            <person name="Gainer-Dewar J."/>
            <person name="Goldberg J."/>
            <person name="Griggs A."/>
            <person name="Gujja S."/>
            <person name="Hansen M."/>
            <person name="Howarth C."/>
            <person name="Imamovic A."/>
            <person name="Ireland A."/>
            <person name="Larimer J."/>
            <person name="McCowan C."/>
            <person name="Murphy C."/>
            <person name="Pearson M."/>
            <person name="Poon T.W."/>
            <person name="Priest M."/>
            <person name="Roberts A."/>
            <person name="Saif S."/>
            <person name="Shea T."/>
            <person name="Sykes S."/>
            <person name="Wortman J."/>
            <person name="Nusbaum C."/>
            <person name="Birren B."/>
        </authorList>
    </citation>
    <scope>NUCLEOTIDE SEQUENCE [LARGE SCALE GENOMIC DNA]</scope>
    <source>
        <strain evidence="2">NJM9701</strain>
    </source>
</reference>
<feature type="compositionally biased region" description="Polar residues" evidence="1">
    <location>
        <begin position="8"/>
        <end position="24"/>
    </location>
</feature>
<feature type="compositionally biased region" description="Basic and acidic residues" evidence="1">
    <location>
        <begin position="25"/>
        <end position="35"/>
    </location>
</feature>
<dbReference type="GeneID" id="20081453"/>
<sequence length="171" mass="19697">MSAREQATFESSSEDNQPATNTRPPDSDDKIETKAAPKRGLKREGEGLVKPKSVSPSTPRTPIVFDADAVKRLDRVEMSAEAKQAYLKLRSFLPGMTVAQRDWPQRLRQSWERHAKVARSRYFWIEYGHYDEGGYVSANHPNSDLSRDRKAWLLLVADLYRMEGHRVFQYL</sequence>
<organism evidence="2">
    <name type="scientific">Aphanomyces invadans</name>
    <dbReference type="NCBI Taxonomy" id="157072"/>
    <lineage>
        <taxon>Eukaryota</taxon>
        <taxon>Sar</taxon>
        <taxon>Stramenopiles</taxon>
        <taxon>Oomycota</taxon>
        <taxon>Saprolegniomycetes</taxon>
        <taxon>Saprolegniales</taxon>
        <taxon>Verrucalvaceae</taxon>
        <taxon>Aphanomyces</taxon>
    </lineage>
</organism>
<dbReference type="EMBL" id="KI913958">
    <property type="protein sequence ID" value="ETW03998.1"/>
    <property type="molecule type" value="Genomic_DNA"/>
</dbReference>
<dbReference type="AlphaFoldDB" id="A0A024UEF9"/>
<accession>A0A024UEF9</accession>
<name>A0A024UEF9_9STRA</name>
<evidence type="ECO:0000313" key="2">
    <source>
        <dbReference type="EMBL" id="ETW03998.1"/>
    </source>
</evidence>
<dbReference type="RefSeq" id="XP_008866954.1">
    <property type="nucleotide sequence ID" value="XM_008868732.1"/>
</dbReference>
<feature type="region of interest" description="Disordered" evidence="1">
    <location>
        <begin position="1"/>
        <end position="61"/>
    </location>
</feature>
<protein>
    <submittedName>
        <fullName evidence="2">Uncharacterized protein</fullName>
    </submittedName>
</protein>
<dbReference type="OrthoDB" id="87762at2759"/>
<gene>
    <name evidence="2" type="ORF">H310_04403</name>
</gene>